<proteinExistence type="predicted"/>
<organism evidence="1">
    <name type="scientific">viral metagenome</name>
    <dbReference type="NCBI Taxonomy" id="1070528"/>
    <lineage>
        <taxon>unclassified sequences</taxon>
        <taxon>metagenomes</taxon>
        <taxon>organismal metagenomes</taxon>
    </lineage>
</organism>
<accession>A0A6C0IUT0</accession>
<evidence type="ECO:0000313" key="1">
    <source>
        <dbReference type="EMBL" id="QHT96429.1"/>
    </source>
</evidence>
<dbReference type="EMBL" id="MN740257">
    <property type="protein sequence ID" value="QHT96429.1"/>
    <property type="molecule type" value="Genomic_DNA"/>
</dbReference>
<protein>
    <submittedName>
        <fullName evidence="1">Uncharacterized protein</fullName>
    </submittedName>
</protein>
<dbReference type="AlphaFoldDB" id="A0A6C0IUT0"/>
<reference evidence="1" key="1">
    <citation type="journal article" date="2020" name="Nature">
        <title>Giant virus diversity and host interactions through global metagenomics.</title>
        <authorList>
            <person name="Schulz F."/>
            <person name="Roux S."/>
            <person name="Paez-Espino D."/>
            <person name="Jungbluth S."/>
            <person name="Walsh D.A."/>
            <person name="Denef V.J."/>
            <person name="McMahon K.D."/>
            <person name="Konstantinidis K.T."/>
            <person name="Eloe-Fadrosh E.A."/>
            <person name="Kyrpides N.C."/>
            <person name="Woyke T."/>
        </authorList>
    </citation>
    <scope>NUCLEOTIDE SEQUENCE</scope>
    <source>
        <strain evidence="1">GVMAG-M-3300024302-11</strain>
    </source>
</reference>
<name>A0A6C0IUT0_9ZZZZ</name>
<sequence>MFLPIERILDDIKTDFETVLNNREIFDIIDIDAKDLFKKLISSNSLYNDINLL</sequence>